<evidence type="ECO:0000259" key="2">
    <source>
        <dbReference type="PROSITE" id="PS50903"/>
    </source>
</evidence>
<dbReference type="EMBL" id="HBFQ01023301">
    <property type="protein sequence ID" value="CAD8842004.1"/>
    <property type="molecule type" value="Transcribed_RNA"/>
</dbReference>
<dbReference type="AlphaFoldDB" id="A0A7S1A400"/>
<dbReference type="SUPFAM" id="SSF57802">
    <property type="entry name" value="Rubredoxin-like"/>
    <property type="match status" value="1"/>
</dbReference>
<keyword evidence="1" id="KW-0472">Membrane</keyword>
<accession>A0A7S1A400</accession>
<evidence type="ECO:0000313" key="3">
    <source>
        <dbReference type="EMBL" id="CAD8842004.1"/>
    </source>
</evidence>
<gene>
    <name evidence="3" type="ORF">NSCI0253_LOCUS16352</name>
</gene>
<dbReference type="GO" id="GO:0005506">
    <property type="term" value="F:iron ion binding"/>
    <property type="evidence" value="ECO:0007669"/>
    <property type="project" value="InterPro"/>
</dbReference>
<dbReference type="InterPro" id="IPR024934">
    <property type="entry name" value="Rubredoxin-like_dom"/>
</dbReference>
<name>A0A7S1A400_NOCSC</name>
<sequence>MRVRRQVKYNVRTRFSLCLLGAAGSAFCSGVLGPVAWTAACGPQSARVWNGCADLAVTRHVCQAAVTGGAQDIHFRDQGLQTGARNLVFVAFVAGLLAASWYVTGMWWRLPMLFALPSMVYRLWSSRMDTQRLAELSASVDSKYVASTEEQRKQLHTFMCGGCGYTLFPARGREGAFFPDRFKCPICGAAKRDFFEMNDGIALGATSAAVEHDAVGGGS</sequence>
<feature type="domain" description="Rubredoxin-like" evidence="2">
    <location>
        <begin position="155"/>
        <end position="197"/>
    </location>
</feature>
<dbReference type="Gene3D" id="2.20.28.10">
    <property type="match status" value="1"/>
</dbReference>
<evidence type="ECO:0000256" key="1">
    <source>
        <dbReference type="SAM" id="Phobius"/>
    </source>
</evidence>
<reference evidence="3" key="1">
    <citation type="submission" date="2021-01" db="EMBL/GenBank/DDBJ databases">
        <authorList>
            <person name="Corre E."/>
            <person name="Pelletier E."/>
            <person name="Niang G."/>
            <person name="Scheremetjew M."/>
            <person name="Finn R."/>
            <person name="Kale V."/>
            <person name="Holt S."/>
            <person name="Cochrane G."/>
            <person name="Meng A."/>
            <person name="Brown T."/>
            <person name="Cohen L."/>
        </authorList>
    </citation>
    <scope>NUCLEOTIDE SEQUENCE</scope>
</reference>
<keyword evidence="1" id="KW-0812">Transmembrane</keyword>
<keyword evidence="1" id="KW-1133">Transmembrane helix</keyword>
<dbReference type="PROSITE" id="PS50903">
    <property type="entry name" value="RUBREDOXIN_LIKE"/>
    <property type="match status" value="1"/>
</dbReference>
<feature type="transmembrane region" description="Helical" evidence="1">
    <location>
        <begin position="87"/>
        <end position="108"/>
    </location>
</feature>
<proteinExistence type="predicted"/>
<protein>
    <recommendedName>
        <fullName evidence="2">Rubredoxin-like domain-containing protein</fullName>
    </recommendedName>
</protein>
<organism evidence="3">
    <name type="scientific">Noctiluca scintillans</name>
    <name type="common">Sea sparkle</name>
    <name type="synonym">Red tide dinoflagellate</name>
    <dbReference type="NCBI Taxonomy" id="2966"/>
    <lineage>
        <taxon>Eukaryota</taxon>
        <taxon>Sar</taxon>
        <taxon>Alveolata</taxon>
        <taxon>Dinophyceae</taxon>
        <taxon>Noctilucales</taxon>
        <taxon>Noctilucaceae</taxon>
        <taxon>Noctiluca</taxon>
    </lineage>
</organism>